<name>A0A0C4EE08_MAGP6</name>
<reference evidence="3" key="5">
    <citation type="submission" date="2015-06" db="UniProtKB">
        <authorList>
            <consortium name="EnsemblFungi"/>
        </authorList>
    </citation>
    <scope>IDENTIFICATION</scope>
    <source>
        <strain evidence="3">ATCC 64411</strain>
    </source>
</reference>
<reference evidence="2" key="1">
    <citation type="submission" date="2010-05" db="EMBL/GenBank/DDBJ databases">
        <title>The Genome Sequence of Magnaporthe poae strain ATCC 64411.</title>
        <authorList>
            <consortium name="The Broad Institute Genome Sequencing Platform"/>
            <consortium name="Broad Institute Genome Sequencing Center for Infectious Disease"/>
            <person name="Ma L.-J."/>
            <person name="Dead R."/>
            <person name="Young S."/>
            <person name="Zeng Q."/>
            <person name="Koehrsen M."/>
            <person name="Alvarado L."/>
            <person name="Berlin A."/>
            <person name="Chapman S.B."/>
            <person name="Chen Z."/>
            <person name="Freedman E."/>
            <person name="Gellesch M."/>
            <person name="Goldberg J."/>
            <person name="Griggs A."/>
            <person name="Gujja S."/>
            <person name="Heilman E.R."/>
            <person name="Heiman D."/>
            <person name="Hepburn T."/>
            <person name="Howarth C."/>
            <person name="Jen D."/>
            <person name="Larson L."/>
            <person name="Mehta T."/>
            <person name="Neiman D."/>
            <person name="Pearson M."/>
            <person name="Roberts A."/>
            <person name="Saif S."/>
            <person name="Shea T."/>
            <person name="Shenoy N."/>
            <person name="Sisk P."/>
            <person name="Stolte C."/>
            <person name="Sykes S."/>
            <person name="Walk T."/>
            <person name="White J."/>
            <person name="Yandava C."/>
            <person name="Haas B."/>
            <person name="Nusbaum C."/>
            <person name="Birren B."/>
        </authorList>
    </citation>
    <scope>NUCLEOTIDE SEQUENCE</scope>
    <source>
        <strain evidence="2">ATCC 64411</strain>
    </source>
</reference>
<gene>
    <name evidence="2" type="ORF">MAPG_10970</name>
</gene>
<dbReference type="VEuPathDB" id="FungiDB:MAPG_10970"/>
<evidence type="ECO:0000313" key="2">
    <source>
        <dbReference type="EMBL" id="KLU92023.1"/>
    </source>
</evidence>
<evidence type="ECO:0000313" key="4">
    <source>
        <dbReference type="Proteomes" id="UP000011715"/>
    </source>
</evidence>
<proteinExistence type="predicted"/>
<keyword evidence="4" id="KW-1185">Reference proteome</keyword>
<dbReference type="AlphaFoldDB" id="A0A0C4EE08"/>
<sequence>MPIFRGWHKIDRQRTASNRRPVQPVNRPPTRRAAPATCRVERPLHQTSHPETEADKQRKNATRLHCVTLLGWSARPYPPIHPNSSPPLSYRVVVGGSGKQRHSRQAHRNLASVVQKKRAGNKRVKLTPTRAAQRRKVRFCFAAEKGRLPSSFVAFPSFSLFFNSPPLDASTRPRRHHDARFLVRRNPISVPRRSCMPTAAECGTASFVPPALLCLLRVSTKHQRNIYIDTRRAAGPSTPFSSHSFFCFALPSRLPGSQAYWSANRCSSQPQTLHPPIPATPTQPSHHIASLAGKQADGYSI</sequence>
<protein>
    <submittedName>
        <fullName evidence="2 3">Uncharacterized protein</fullName>
    </submittedName>
</protein>
<evidence type="ECO:0000256" key="1">
    <source>
        <dbReference type="SAM" id="MobiDB-lite"/>
    </source>
</evidence>
<organism evidence="3 4">
    <name type="scientific">Magnaporthiopsis poae (strain ATCC 64411 / 73-15)</name>
    <name type="common">Kentucky bluegrass fungus</name>
    <name type="synonym">Magnaporthe poae</name>
    <dbReference type="NCBI Taxonomy" id="644358"/>
    <lineage>
        <taxon>Eukaryota</taxon>
        <taxon>Fungi</taxon>
        <taxon>Dikarya</taxon>
        <taxon>Ascomycota</taxon>
        <taxon>Pezizomycotina</taxon>
        <taxon>Sordariomycetes</taxon>
        <taxon>Sordariomycetidae</taxon>
        <taxon>Magnaporthales</taxon>
        <taxon>Magnaporthaceae</taxon>
        <taxon>Magnaporthiopsis</taxon>
    </lineage>
</organism>
<accession>A0A0C4EE08</accession>
<dbReference type="EMBL" id="ADBL01002702">
    <property type="status" value="NOT_ANNOTATED_CDS"/>
    <property type="molecule type" value="Genomic_DNA"/>
</dbReference>
<dbReference type="EnsemblFungi" id="MAPG_10970T0">
    <property type="protein sequence ID" value="MAPG_10970T0"/>
    <property type="gene ID" value="MAPG_10970"/>
</dbReference>
<evidence type="ECO:0000313" key="3">
    <source>
        <dbReference type="EnsemblFungi" id="MAPG_10970T0"/>
    </source>
</evidence>
<dbReference type="EMBL" id="GL876978">
    <property type="protein sequence ID" value="KLU92023.1"/>
    <property type="molecule type" value="Genomic_DNA"/>
</dbReference>
<feature type="compositionally biased region" description="Basic and acidic residues" evidence="1">
    <location>
        <begin position="39"/>
        <end position="58"/>
    </location>
</feature>
<feature type="region of interest" description="Disordered" evidence="1">
    <location>
        <begin position="99"/>
        <end position="123"/>
    </location>
</feature>
<reference evidence="3" key="4">
    <citation type="journal article" date="2015" name="G3 (Bethesda)">
        <title>Genome sequences of three phytopathogenic species of the Magnaporthaceae family of fungi.</title>
        <authorList>
            <person name="Okagaki L.H."/>
            <person name="Nunes C.C."/>
            <person name="Sailsbery J."/>
            <person name="Clay B."/>
            <person name="Brown D."/>
            <person name="John T."/>
            <person name="Oh Y."/>
            <person name="Young N."/>
            <person name="Fitzgerald M."/>
            <person name="Haas B.J."/>
            <person name="Zeng Q."/>
            <person name="Young S."/>
            <person name="Adiconis X."/>
            <person name="Fan L."/>
            <person name="Levin J.Z."/>
            <person name="Mitchell T.K."/>
            <person name="Okubara P.A."/>
            <person name="Farman M.L."/>
            <person name="Kohn L.M."/>
            <person name="Birren B."/>
            <person name="Ma L.-J."/>
            <person name="Dean R.A."/>
        </authorList>
    </citation>
    <scope>NUCLEOTIDE SEQUENCE</scope>
    <source>
        <strain evidence="3">ATCC 64411 / 73-15</strain>
    </source>
</reference>
<reference evidence="4" key="2">
    <citation type="submission" date="2010-05" db="EMBL/GenBank/DDBJ databases">
        <title>The genome sequence of Magnaporthe poae strain ATCC 64411.</title>
        <authorList>
            <person name="Ma L.-J."/>
            <person name="Dead R."/>
            <person name="Young S."/>
            <person name="Zeng Q."/>
            <person name="Koehrsen M."/>
            <person name="Alvarado L."/>
            <person name="Berlin A."/>
            <person name="Chapman S.B."/>
            <person name="Chen Z."/>
            <person name="Freedman E."/>
            <person name="Gellesch M."/>
            <person name="Goldberg J."/>
            <person name="Griggs A."/>
            <person name="Gujja S."/>
            <person name="Heilman E.R."/>
            <person name="Heiman D."/>
            <person name="Hepburn T."/>
            <person name="Howarth C."/>
            <person name="Jen D."/>
            <person name="Larson L."/>
            <person name="Mehta T."/>
            <person name="Neiman D."/>
            <person name="Pearson M."/>
            <person name="Roberts A."/>
            <person name="Saif S."/>
            <person name="Shea T."/>
            <person name="Shenoy N."/>
            <person name="Sisk P."/>
            <person name="Stolte C."/>
            <person name="Sykes S."/>
            <person name="Walk T."/>
            <person name="White J."/>
            <person name="Yandava C."/>
            <person name="Haas B."/>
            <person name="Nusbaum C."/>
            <person name="Birren B."/>
        </authorList>
    </citation>
    <scope>NUCLEOTIDE SEQUENCE [LARGE SCALE GENOMIC DNA]</scope>
    <source>
        <strain evidence="4">ATCC 64411 / 73-15</strain>
    </source>
</reference>
<feature type="region of interest" description="Disordered" evidence="1">
    <location>
        <begin position="1"/>
        <end position="59"/>
    </location>
</feature>
<reference evidence="2" key="3">
    <citation type="submission" date="2011-03" db="EMBL/GenBank/DDBJ databases">
        <title>Annotation of Magnaporthe poae ATCC 64411.</title>
        <authorList>
            <person name="Ma L.-J."/>
            <person name="Dead R."/>
            <person name="Young S.K."/>
            <person name="Zeng Q."/>
            <person name="Gargeya S."/>
            <person name="Fitzgerald M."/>
            <person name="Haas B."/>
            <person name="Abouelleil A."/>
            <person name="Alvarado L."/>
            <person name="Arachchi H.M."/>
            <person name="Berlin A."/>
            <person name="Brown A."/>
            <person name="Chapman S.B."/>
            <person name="Chen Z."/>
            <person name="Dunbar C."/>
            <person name="Freedman E."/>
            <person name="Gearin G."/>
            <person name="Gellesch M."/>
            <person name="Goldberg J."/>
            <person name="Griggs A."/>
            <person name="Gujja S."/>
            <person name="Heiman D."/>
            <person name="Howarth C."/>
            <person name="Larson L."/>
            <person name="Lui A."/>
            <person name="MacDonald P.J.P."/>
            <person name="Mehta T."/>
            <person name="Montmayeur A."/>
            <person name="Murphy C."/>
            <person name="Neiman D."/>
            <person name="Pearson M."/>
            <person name="Priest M."/>
            <person name="Roberts A."/>
            <person name="Saif S."/>
            <person name="Shea T."/>
            <person name="Shenoy N."/>
            <person name="Sisk P."/>
            <person name="Stolte C."/>
            <person name="Sykes S."/>
            <person name="Yandava C."/>
            <person name="Wortman J."/>
            <person name="Nusbaum C."/>
            <person name="Birren B."/>
        </authorList>
    </citation>
    <scope>NUCLEOTIDE SEQUENCE</scope>
    <source>
        <strain evidence="2">ATCC 64411</strain>
    </source>
</reference>
<dbReference type="Proteomes" id="UP000011715">
    <property type="component" value="Unassembled WGS sequence"/>
</dbReference>